<dbReference type="EMBL" id="LRQB01000053">
    <property type="protein sequence ID" value="KXA20074.1"/>
    <property type="molecule type" value="Genomic_DNA"/>
</dbReference>
<evidence type="ECO:0000313" key="6">
    <source>
        <dbReference type="EMBL" id="RFT26839.1"/>
    </source>
</evidence>
<evidence type="ECO:0000313" key="7">
    <source>
        <dbReference type="Proteomes" id="UP000070558"/>
    </source>
</evidence>
<dbReference type="Proteomes" id="UP000070558">
    <property type="component" value="Unassembled WGS sequence"/>
</dbReference>
<dbReference type="EMBL" id="LRQA01000041">
    <property type="protein sequence ID" value="KXA17910.1"/>
    <property type="molecule type" value="Genomic_DNA"/>
</dbReference>
<sequence length="91" mass="10691">MPKPPFYSPIYLRDVKKYKQKHYDIEQVINIVRLICNGADSRELATYRDHILKGSYKGVHELHVSADVLLLYQVKEDCIIFLRLGSHDDLF</sequence>
<reference evidence="7 8" key="1">
    <citation type="submission" date="2016-01" db="EMBL/GenBank/DDBJ databases">
        <authorList>
            <person name="Oliw E.H."/>
        </authorList>
    </citation>
    <scope>NUCLEOTIDE SEQUENCE [LARGE SCALE GENOMIC DNA]</scope>
    <source>
        <strain evidence="3 7">GED7760B</strain>
        <strain evidence="4 8">PSS_7772B</strain>
    </source>
</reference>
<evidence type="ECO:0000313" key="9">
    <source>
        <dbReference type="Proteomes" id="UP000258379"/>
    </source>
</evidence>
<proteinExistence type="predicted"/>
<reference evidence="5 10" key="2">
    <citation type="submission" date="2016-02" db="EMBL/GenBank/DDBJ databases">
        <authorList>
            <person name="Alioto T."/>
            <person name="Alioto T."/>
        </authorList>
    </citation>
    <scope>NUCLEOTIDE SEQUENCE [LARGE SCALE GENOMIC DNA]</scope>
    <source>
        <strain evidence="5 10">NR010</strain>
    </source>
</reference>
<dbReference type="RefSeq" id="WP_012913985.1">
    <property type="nucleotide sequence ID" value="NZ_JBLLQE010000008.1"/>
</dbReference>
<feature type="active site" description="Proton donor" evidence="2">
    <location>
        <position position="87"/>
    </location>
</feature>
<evidence type="ECO:0000313" key="8">
    <source>
        <dbReference type="Proteomes" id="UP000070687"/>
    </source>
</evidence>
<dbReference type="EMBL" id="LRTV01000006">
    <property type="protein sequence ID" value="RFD79777.1"/>
    <property type="molecule type" value="Genomic_DNA"/>
</dbReference>
<dbReference type="PANTHER" id="PTHR40588:SF1">
    <property type="entry name" value="MRNA INTERFERASE TOXIN YAFQ"/>
    <property type="match status" value="1"/>
</dbReference>
<dbReference type="PATRIC" id="fig|2702.100.peg.893"/>
<reference evidence="6 9" key="3">
    <citation type="submission" date="2017-07" db="EMBL/GenBank/DDBJ databases">
        <title>A comparative genomics approach to explaining the enigmatic role of Gardnerella vaginalis in the vaginal microbiome.</title>
        <authorList>
            <person name="Vancuren S.J."/>
            <person name="Hill J.E."/>
        </authorList>
    </citation>
    <scope>NUCLEOTIDE SEQUENCE [LARGE SCALE GENOMIC DNA]</scope>
    <source>
        <strain evidence="6 9">WP023</strain>
    </source>
</reference>
<name>A0A133NID9_GARVA</name>
<dbReference type="Proteomes" id="UP000258379">
    <property type="component" value="Unassembled WGS sequence"/>
</dbReference>
<evidence type="ECO:0000256" key="1">
    <source>
        <dbReference type="ARBA" id="ARBA00022649"/>
    </source>
</evidence>
<dbReference type="PANTHER" id="PTHR40588">
    <property type="entry name" value="MRNA INTERFERASE TOXIN YAFQ"/>
    <property type="match status" value="1"/>
</dbReference>
<dbReference type="OrthoDB" id="7030467at2"/>
<evidence type="ECO:0000313" key="4">
    <source>
        <dbReference type="EMBL" id="KXA20074.1"/>
    </source>
</evidence>
<gene>
    <name evidence="5" type="ORF">AXE77_03250</name>
    <name evidence="6" type="ORF">CG405_08390</name>
    <name evidence="4" type="ORF">HMPREF3208_00913</name>
    <name evidence="3" type="ORF">HMPREF3216_00954</name>
</gene>
<dbReference type="GeneID" id="86824444"/>
<dbReference type="PIRSF" id="PIRSF006156">
    <property type="entry name" value="YafQ"/>
    <property type="match status" value="1"/>
</dbReference>
<evidence type="ECO:0000313" key="3">
    <source>
        <dbReference type="EMBL" id="KXA17910.1"/>
    </source>
</evidence>
<dbReference type="Pfam" id="PF15738">
    <property type="entry name" value="YafQ_toxin"/>
    <property type="match status" value="1"/>
</dbReference>
<dbReference type="InterPro" id="IPR035093">
    <property type="entry name" value="RelE/ParE_toxin_dom_sf"/>
</dbReference>
<dbReference type="InterPro" id="IPR004386">
    <property type="entry name" value="Toxin_YafQ-like"/>
</dbReference>
<dbReference type="Proteomes" id="UP000259221">
    <property type="component" value="Unassembled WGS sequence"/>
</dbReference>
<accession>A0A133NID9</accession>
<dbReference type="EMBL" id="NNRU01000008">
    <property type="protein sequence ID" value="RFT26839.1"/>
    <property type="molecule type" value="Genomic_DNA"/>
</dbReference>
<dbReference type="SUPFAM" id="SSF143011">
    <property type="entry name" value="RelE-like"/>
    <property type="match status" value="1"/>
</dbReference>
<evidence type="ECO:0000313" key="10">
    <source>
        <dbReference type="Proteomes" id="UP000259221"/>
    </source>
</evidence>
<dbReference type="Gene3D" id="3.30.2310.20">
    <property type="entry name" value="RelE-like"/>
    <property type="match status" value="1"/>
</dbReference>
<dbReference type="GO" id="GO:0006415">
    <property type="term" value="P:translational termination"/>
    <property type="evidence" value="ECO:0007669"/>
    <property type="project" value="TreeGrafter"/>
</dbReference>
<dbReference type="GO" id="GO:0006402">
    <property type="term" value="P:mRNA catabolic process"/>
    <property type="evidence" value="ECO:0007669"/>
    <property type="project" value="TreeGrafter"/>
</dbReference>
<evidence type="ECO:0000256" key="2">
    <source>
        <dbReference type="PIRSR" id="PIRSR006156-1"/>
    </source>
</evidence>
<dbReference type="Proteomes" id="UP000070687">
    <property type="component" value="Unassembled WGS sequence"/>
</dbReference>
<keyword evidence="1" id="KW-1277">Toxin-antitoxin system</keyword>
<evidence type="ECO:0000313" key="5">
    <source>
        <dbReference type="EMBL" id="RFD79777.1"/>
    </source>
</evidence>
<dbReference type="GO" id="GO:0004521">
    <property type="term" value="F:RNA endonuclease activity"/>
    <property type="evidence" value="ECO:0007669"/>
    <property type="project" value="TreeGrafter"/>
</dbReference>
<dbReference type="NCBIfam" id="TIGR02385">
    <property type="entry name" value="RelE_StbE"/>
    <property type="match status" value="1"/>
</dbReference>
<organism evidence="5 10">
    <name type="scientific">Gardnerella vaginalis</name>
    <dbReference type="NCBI Taxonomy" id="2702"/>
    <lineage>
        <taxon>Bacteria</taxon>
        <taxon>Bacillati</taxon>
        <taxon>Actinomycetota</taxon>
        <taxon>Actinomycetes</taxon>
        <taxon>Bifidobacteriales</taxon>
        <taxon>Bifidobacteriaceae</taxon>
        <taxon>Gardnerella</taxon>
    </lineage>
</organism>
<comment type="caution">
    <text evidence="5">The sequence shown here is derived from an EMBL/GenBank/DDBJ whole genome shotgun (WGS) entry which is preliminary data.</text>
</comment>
<dbReference type="AlphaFoldDB" id="A0A133NID9"/>
<dbReference type="InterPro" id="IPR007712">
    <property type="entry name" value="RelE/ParE_toxin"/>
</dbReference>
<protein>
    <submittedName>
        <fullName evidence="5">Addiction module toxin RelE</fullName>
    </submittedName>
    <submittedName>
        <fullName evidence="3">Addiction module toxin, RelE/StbE family</fullName>
    </submittedName>
    <submittedName>
        <fullName evidence="6">Type II toxin-antitoxin system mRNA interferase toxin, RelE/StbE family</fullName>
    </submittedName>
</protein>